<sequence length="263" mass="26962">MALLAVFLLLGLVTGIPAGMFGIGGGLVLVPALVWLFTWMGFDSQFVVQAAIGTSLGAIVPTAMASARGHYLKGGVHAPSVRRLLLPIAAGAMLGAWLAIQIDGRTLARVFGVFEIAIALWLFAAVRPPTRPESGPAVWSAAGTGIGAVSALIGIAGGTLTTPFLLSQGREIRQAIGSAAALGIPIAIAGSLVYLLPALLDPALDAPSWSLGYLYLPAVAGIALGAAVSVRGGVWLAHRLPVLMLRRAFAGVLMLAGLYMLLR</sequence>
<keyword evidence="4 6" id="KW-1133">Transmembrane helix</keyword>
<accession>W0DG50</accession>
<evidence type="ECO:0000256" key="4">
    <source>
        <dbReference type="ARBA" id="ARBA00022989"/>
    </source>
</evidence>
<dbReference type="AlphaFoldDB" id="W0DG50"/>
<dbReference type="InterPro" id="IPR002781">
    <property type="entry name" value="TM_pro_TauE-like"/>
</dbReference>
<dbReference type="Proteomes" id="UP000005289">
    <property type="component" value="Chromosome"/>
</dbReference>
<dbReference type="GO" id="GO:0005886">
    <property type="term" value="C:plasma membrane"/>
    <property type="evidence" value="ECO:0007669"/>
    <property type="project" value="UniProtKB-SubCell"/>
</dbReference>
<keyword evidence="3 6" id="KW-0812">Transmembrane</keyword>
<feature type="transmembrane region" description="Helical" evidence="6">
    <location>
        <begin position="178"/>
        <end position="200"/>
    </location>
</feature>
<reference evidence="7 8" key="1">
    <citation type="submission" date="2013-12" db="EMBL/GenBank/DDBJ databases">
        <authorList>
            <consortium name="DOE Joint Genome Institute"/>
            <person name="Muyzer G."/>
            <person name="Huntemann M."/>
            <person name="Han J."/>
            <person name="Chen A."/>
            <person name="Kyrpides N."/>
            <person name="Mavromatis K."/>
            <person name="Markowitz V."/>
            <person name="Palaniappan K."/>
            <person name="Ivanova N."/>
            <person name="Schaumberg A."/>
            <person name="Pati A."/>
            <person name="Liolios K."/>
            <person name="Nordberg H.P."/>
            <person name="Cantor M.N."/>
            <person name="Hua S.X."/>
            <person name="Woyke T."/>
        </authorList>
    </citation>
    <scope>NUCLEOTIDE SEQUENCE [LARGE SCALE GENOMIC DNA]</scope>
    <source>
        <strain evidence="7 8">ARh 1</strain>
    </source>
</reference>
<evidence type="ECO:0000313" key="8">
    <source>
        <dbReference type="Proteomes" id="UP000005289"/>
    </source>
</evidence>
<keyword evidence="6" id="KW-1003">Cell membrane</keyword>
<dbReference type="PANTHER" id="PTHR43483">
    <property type="entry name" value="MEMBRANE TRANSPORTER PROTEIN HI_0806-RELATED"/>
    <property type="match status" value="1"/>
</dbReference>
<feature type="transmembrane region" description="Helical" evidence="6">
    <location>
        <begin position="107"/>
        <end position="126"/>
    </location>
</feature>
<dbReference type="Pfam" id="PF01925">
    <property type="entry name" value="TauE"/>
    <property type="match status" value="1"/>
</dbReference>
<comment type="subcellular location">
    <subcellularLocation>
        <location evidence="6">Cell membrane</location>
        <topology evidence="6">Multi-pass membrane protein</topology>
    </subcellularLocation>
    <subcellularLocation>
        <location evidence="1">Membrane</location>
        <topology evidence="1">Multi-pass membrane protein</topology>
    </subcellularLocation>
</comment>
<comment type="similarity">
    <text evidence="2 6">Belongs to the 4-toluene sulfonate uptake permease (TSUP) (TC 2.A.102) family.</text>
</comment>
<feature type="transmembrane region" description="Helical" evidence="6">
    <location>
        <begin position="244"/>
        <end position="262"/>
    </location>
</feature>
<organism evidence="7 8">
    <name type="scientific">Thioalkalivibrio paradoxus ARh 1</name>
    <dbReference type="NCBI Taxonomy" id="713585"/>
    <lineage>
        <taxon>Bacteria</taxon>
        <taxon>Pseudomonadati</taxon>
        <taxon>Pseudomonadota</taxon>
        <taxon>Gammaproteobacteria</taxon>
        <taxon>Chromatiales</taxon>
        <taxon>Ectothiorhodospiraceae</taxon>
        <taxon>Thioalkalivibrio</taxon>
    </lineage>
</organism>
<dbReference type="PANTHER" id="PTHR43483:SF3">
    <property type="entry name" value="MEMBRANE TRANSPORTER PROTEIN HI_0806-RELATED"/>
    <property type="match status" value="1"/>
</dbReference>
<name>W0DG50_9GAMM</name>
<evidence type="ECO:0000256" key="5">
    <source>
        <dbReference type="ARBA" id="ARBA00023136"/>
    </source>
</evidence>
<dbReference type="KEGG" id="tti:THITH_02505"/>
<keyword evidence="8" id="KW-1185">Reference proteome</keyword>
<evidence type="ECO:0000256" key="6">
    <source>
        <dbReference type="RuleBase" id="RU363041"/>
    </source>
</evidence>
<evidence type="ECO:0000256" key="1">
    <source>
        <dbReference type="ARBA" id="ARBA00004141"/>
    </source>
</evidence>
<feature type="transmembrane region" description="Helical" evidence="6">
    <location>
        <begin position="84"/>
        <end position="100"/>
    </location>
</feature>
<protein>
    <recommendedName>
        <fullName evidence="6">Probable membrane transporter protein</fullName>
    </recommendedName>
</protein>
<dbReference type="EMBL" id="CP007029">
    <property type="protein sequence ID" value="AHE97331.1"/>
    <property type="molecule type" value="Genomic_DNA"/>
</dbReference>
<evidence type="ECO:0000313" key="7">
    <source>
        <dbReference type="EMBL" id="AHE97331.1"/>
    </source>
</evidence>
<feature type="transmembrane region" description="Helical" evidence="6">
    <location>
        <begin position="138"/>
        <end position="166"/>
    </location>
</feature>
<keyword evidence="5 6" id="KW-0472">Membrane</keyword>
<feature type="transmembrane region" description="Helical" evidence="6">
    <location>
        <begin position="47"/>
        <end position="64"/>
    </location>
</feature>
<proteinExistence type="inferred from homology"/>
<dbReference type="HOGENOM" id="CLU_045498_6_0_6"/>
<feature type="transmembrane region" description="Helical" evidence="6">
    <location>
        <begin position="212"/>
        <end position="237"/>
    </location>
</feature>
<gene>
    <name evidence="7" type="ORF">THITH_02505</name>
</gene>
<evidence type="ECO:0000256" key="2">
    <source>
        <dbReference type="ARBA" id="ARBA00009142"/>
    </source>
</evidence>
<evidence type="ECO:0000256" key="3">
    <source>
        <dbReference type="ARBA" id="ARBA00022692"/>
    </source>
</evidence>
<feature type="transmembrane region" description="Helical" evidence="6">
    <location>
        <begin position="25"/>
        <end position="42"/>
    </location>
</feature>